<dbReference type="Pfam" id="PF00096">
    <property type="entry name" value="zf-C2H2"/>
    <property type="match status" value="1"/>
</dbReference>
<sequence>MSRLNSRANAPAIIYSPIFGPHPPASHTRAASPLTMPKTLAPSATPTFVHASPSTSTVDHAPEVVPTLKALSPPATPTFAHVCSICRKTFTNKSNLARHMKAHAVGITGFDCKVFTSEDTLKRHMKTKASRVPAP</sequence>
<evidence type="ECO:0000313" key="7">
    <source>
        <dbReference type="EMBL" id="KAG8180936.1"/>
    </source>
</evidence>
<keyword evidence="1" id="KW-0479">Metal-binding</keyword>
<evidence type="ECO:0000256" key="5">
    <source>
        <dbReference type="PROSITE-ProRule" id="PRU00042"/>
    </source>
</evidence>
<dbReference type="SMART" id="SM00355">
    <property type="entry name" value="ZnF_C2H2"/>
    <property type="match status" value="1"/>
</dbReference>
<dbReference type="SUPFAM" id="SSF57667">
    <property type="entry name" value="beta-beta-alpha zinc fingers"/>
    <property type="match status" value="1"/>
</dbReference>
<dbReference type="Gene3D" id="3.30.160.60">
    <property type="entry name" value="Classic Zinc Finger"/>
    <property type="match status" value="1"/>
</dbReference>
<evidence type="ECO:0000256" key="4">
    <source>
        <dbReference type="ARBA" id="ARBA00022833"/>
    </source>
</evidence>
<dbReference type="GO" id="GO:0008270">
    <property type="term" value="F:zinc ion binding"/>
    <property type="evidence" value="ECO:0007669"/>
    <property type="project" value="UniProtKB-KW"/>
</dbReference>
<comment type="caution">
    <text evidence="7">The sequence shown here is derived from an EMBL/GenBank/DDBJ whole genome shotgun (WGS) entry which is preliminary data.</text>
</comment>
<keyword evidence="4" id="KW-0862">Zinc</keyword>
<dbReference type="FunFam" id="3.30.160.60:FF:000303">
    <property type="entry name" value="Zinc finger protein 41"/>
    <property type="match status" value="1"/>
</dbReference>
<protein>
    <recommendedName>
        <fullName evidence="6">C2H2-type domain-containing protein</fullName>
    </recommendedName>
</protein>
<evidence type="ECO:0000256" key="2">
    <source>
        <dbReference type="ARBA" id="ARBA00022737"/>
    </source>
</evidence>
<name>A0AAV6UAB3_9ARAC</name>
<dbReference type="Proteomes" id="UP000827092">
    <property type="component" value="Unassembled WGS sequence"/>
</dbReference>
<evidence type="ECO:0000313" key="8">
    <source>
        <dbReference type="Proteomes" id="UP000827092"/>
    </source>
</evidence>
<dbReference type="GO" id="GO:1990837">
    <property type="term" value="F:sequence-specific double-stranded DNA binding"/>
    <property type="evidence" value="ECO:0007669"/>
    <property type="project" value="UniProtKB-ARBA"/>
</dbReference>
<gene>
    <name evidence="7" type="ORF">JTE90_024686</name>
</gene>
<dbReference type="PROSITE" id="PS00028">
    <property type="entry name" value="ZINC_FINGER_C2H2_1"/>
    <property type="match status" value="1"/>
</dbReference>
<feature type="domain" description="C2H2-type" evidence="6">
    <location>
        <begin position="81"/>
        <end position="104"/>
    </location>
</feature>
<organism evidence="7 8">
    <name type="scientific">Oedothorax gibbosus</name>
    <dbReference type="NCBI Taxonomy" id="931172"/>
    <lineage>
        <taxon>Eukaryota</taxon>
        <taxon>Metazoa</taxon>
        <taxon>Ecdysozoa</taxon>
        <taxon>Arthropoda</taxon>
        <taxon>Chelicerata</taxon>
        <taxon>Arachnida</taxon>
        <taxon>Araneae</taxon>
        <taxon>Araneomorphae</taxon>
        <taxon>Entelegynae</taxon>
        <taxon>Araneoidea</taxon>
        <taxon>Linyphiidae</taxon>
        <taxon>Erigoninae</taxon>
        <taxon>Oedothorax</taxon>
    </lineage>
</organism>
<accession>A0AAV6UAB3</accession>
<proteinExistence type="predicted"/>
<evidence type="ECO:0000256" key="3">
    <source>
        <dbReference type="ARBA" id="ARBA00022771"/>
    </source>
</evidence>
<keyword evidence="2" id="KW-0677">Repeat</keyword>
<dbReference type="InterPro" id="IPR013087">
    <property type="entry name" value="Znf_C2H2_type"/>
</dbReference>
<dbReference type="AlphaFoldDB" id="A0AAV6UAB3"/>
<dbReference type="EMBL" id="JAFNEN010000539">
    <property type="protein sequence ID" value="KAG8180936.1"/>
    <property type="molecule type" value="Genomic_DNA"/>
</dbReference>
<keyword evidence="8" id="KW-1185">Reference proteome</keyword>
<evidence type="ECO:0000259" key="6">
    <source>
        <dbReference type="PROSITE" id="PS50157"/>
    </source>
</evidence>
<keyword evidence="3 5" id="KW-0863">Zinc-finger</keyword>
<dbReference type="PROSITE" id="PS50157">
    <property type="entry name" value="ZINC_FINGER_C2H2_2"/>
    <property type="match status" value="1"/>
</dbReference>
<dbReference type="InterPro" id="IPR036236">
    <property type="entry name" value="Znf_C2H2_sf"/>
</dbReference>
<evidence type="ECO:0000256" key="1">
    <source>
        <dbReference type="ARBA" id="ARBA00022723"/>
    </source>
</evidence>
<reference evidence="7 8" key="1">
    <citation type="journal article" date="2022" name="Nat. Ecol. Evol.">
        <title>A masculinizing supergene underlies an exaggerated male reproductive morph in a spider.</title>
        <authorList>
            <person name="Hendrickx F."/>
            <person name="De Corte Z."/>
            <person name="Sonet G."/>
            <person name="Van Belleghem S.M."/>
            <person name="Kostlbacher S."/>
            <person name="Vangestel C."/>
        </authorList>
    </citation>
    <scope>NUCLEOTIDE SEQUENCE [LARGE SCALE GENOMIC DNA]</scope>
    <source>
        <strain evidence="7">W744_W776</strain>
    </source>
</reference>